<evidence type="ECO:0000256" key="4">
    <source>
        <dbReference type="ARBA" id="ARBA00022737"/>
    </source>
</evidence>
<evidence type="ECO:0000256" key="6">
    <source>
        <dbReference type="SAM" id="MobiDB-lite"/>
    </source>
</evidence>
<dbReference type="SUPFAM" id="SSF50978">
    <property type="entry name" value="WD40 repeat-like"/>
    <property type="match status" value="1"/>
</dbReference>
<dbReference type="KEGG" id="smo:SELMODRAFT_126756"/>
<evidence type="ECO:0000256" key="5">
    <source>
        <dbReference type="ARBA" id="ARBA00023242"/>
    </source>
</evidence>
<evidence type="ECO:0000259" key="7">
    <source>
        <dbReference type="Pfam" id="PF08159"/>
    </source>
</evidence>
<feature type="domain" description="NUC153" evidence="7">
    <location>
        <begin position="484"/>
        <end position="511"/>
    </location>
</feature>
<dbReference type="Pfam" id="PF23098">
    <property type="entry name" value="Beta-prop_NOL10_N"/>
    <property type="match status" value="1"/>
</dbReference>
<dbReference type="FunCoup" id="D8SWU8">
    <property type="interactions" value="4413"/>
</dbReference>
<dbReference type="EMBL" id="GL377649">
    <property type="protein sequence ID" value="EFJ11154.1"/>
    <property type="molecule type" value="Genomic_DNA"/>
</dbReference>
<evidence type="ECO:0000259" key="9">
    <source>
        <dbReference type="Pfam" id="PF23098"/>
    </source>
</evidence>
<keyword evidence="5" id="KW-0539">Nucleus</keyword>
<feature type="compositionally biased region" description="Basic residues" evidence="6">
    <location>
        <begin position="642"/>
        <end position="664"/>
    </location>
</feature>
<dbReference type="InterPro" id="IPR015943">
    <property type="entry name" value="WD40/YVTN_repeat-like_dom_sf"/>
</dbReference>
<comment type="subcellular location">
    <subcellularLocation>
        <location evidence="1">Nucleus</location>
        <location evidence="1">Nucleolus</location>
    </subcellularLocation>
</comment>
<evidence type="ECO:0000256" key="3">
    <source>
        <dbReference type="ARBA" id="ARBA00022574"/>
    </source>
</evidence>
<comment type="similarity">
    <text evidence="2">Belongs to the WD repeat NOL10/ENP2 family.</text>
</comment>
<feature type="region of interest" description="Disordered" evidence="6">
    <location>
        <begin position="527"/>
        <end position="562"/>
    </location>
</feature>
<dbReference type="InterPro" id="IPR056551">
    <property type="entry name" value="Beta-prop_NOL10_N"/>
</dbReference>
<dbReference type="InterPro" id="IPR012580">
    <property type="entry name" value="NUC153"/>
</dbReference>
<dbReference type="GO" id="GO:0000462">
    <property type="term" value="P:maturation of SSU-rRNA from tricistronic rRNA transcript (SSU-rRNA, 5.8S rRNA, LSU-rRNA)"/>
    <property type="evidence" value="ECO:0000318"/>
    <property type="project" value="GO_Central"/>
</dbReference>
<gene>
    <name evidence="10" type="ORF">SELMODRAFT_126756</name>
</gene>
<evidence type="ECO:0000313" key="10">
    <source>
        <dbReference type="EMBL" id="EFJ11154.1"/>
    </source>
</evidence>
<dbReference type="InterPro" id="IPR056550">
    <property type="entry name" value="NOL10_2nd"/>
</dbReference>
<dbReference type="InterPro" id="IPR036322">
    <property type="entry name" value="WD40_repeat_dom_sf"/>
</dbReference>
<dbReference type="PANTHER" id="PTHR14927">
    <property type="entry name" value="NUCLEOLAR PROTEIN 10"/>
    <property type="match status" value="1"/>
</dbReference>
<feature type="region of interest" description="Disordered" evidence="6">
    <location>
        <begin position="574"/>
        <end position="664"/>
    </location>
</feature>
<dbReference type="OMA" id="GYFMDVR"/>
<dbReference type="InterPro" id="IPR040382">
    <property type="entry name" value="NOL10/Enp2"/>
</dbReference>
<evidence type="ECO:0000313" key="11">
    <source>
        <dbReference type="Proteomes" id="UP000001514"/>
    </source>
</evidence>
<keyword evidence="11" id="KW-1185">Reference proteome</keyword>
<dbReference type="AlphaFoldDB" id="D8SWU8"/>
<reference evidence="10 11" key="1">
    <citation type="journal article" date="2011" name="Science">
        <title>The Selaginella genome identifies genetic changes associated with the evolution of vascular plants.</title>
        <authorList>
            <person name="Banks J.A."/>
            <person name="Nishiyama T."/>
            <person name="Hasebe M."/>
            <person name="Bowman J.L."/>
            <person name="Gribskov M."/>
            <person name="dePamphilis C."/>
            <person name="Albert V.A."/>
            <person name="Aono N."/>
            <person name="Aoyama T."/>
            <person name="Ambrose B.A."/>
            <person name="Ashton N.W."/>
            <person name="Axtell M.J."/>
            <person name="Barker E."/>
            <person name="Barker M.S."/>
            <person name="Bennetzen J.L."/>
            <person name="Bonawitz N.D."/>
            <person name="Chapple C."/>
            <person name="Cheng C."/>
            <person name="Correa L.G."/>
            <person name="Dacre M."/>
            <person name="DeBarry J."/>
            <person name="Dreyer I."/>
            <person name="Elias M."/>
            <person name="Engstrom E.M."/>
            <person name="Estelle M."/>
            <person name="Feng L."/>
            <person name="Finet C."/>
            <person name="Floyd S.K."/>
            <person name="Frommer W.B."/>
            <person name="Fujita T."/>
            <person name="Gramzow L."/>
            <person name="Gutensohn M."/>
            <person name="Harholt J."/>
            <person name="Hattori M."/>
            <person name="Heyl A."/>
            <person name="Hirai T."/>
            <person name="Hiwatashi Y."/>
            <person name="Ishikawa M."/>
            <person name="Iwata M."/>
            <person name="Karol K.G."/>
            <person name="Koehler B."/>
            <person name="Kolukisaoglu U."/>
            <person name="Kubo M."/>
            <person name="Kurata T."/>
            <person name="Lalonde S."/>
            <person name="Li K."/>
            <person name="Li Y."/>
            <person name="Litt A."/>
            <person name="Lyons E."/>
            <person name="Manning G."/>
            <person name="Maruyama T."/>
            <person name="Michael T.P."/>
            <person name="Mikami K."/>
            <person name="Miyazaki S."/>
            <person name="Morinaga S."/>
            <person name="Murata T."/>
            <person name="Mueller-Roeber B."/>
            <person name="Nelson D.R."/>
            <person name="Obara M."/>
            <person name="Oguri Y."/>
            <person name="Olmstead R.G."/>
            <person name="Onodera N."/>
            <person name="Petersen B.L."/>
            <person name="Pils B."/>
            <person name="Prigge M."/>
            <person name="Rensing S.A."/>
            <person name="Riano-Pachon D.M."/>
            <person name="Roberts A.W."/>
            <person name="Sato Y."/>
            <person name="Scheller H.V."/>
            <person name="Schulz B."/>
            <person name="Schulz C."/>
            <person name="Shakirov E.V."/>
            <person name="Shibagaki N."/>
            <person name="Shinohara N."/>
            <person name="Shippen D.E."/>
            <person name="Soerensen I."/>
            <person name="Sotooka R."/>
            <person name="Sugimoto N."/>
            <person name="Sugita M."/>
            <person name="Sumikawa N."/>
            <person name="Tanurdzic M."/>
            <person name="Theissen G."/>
            <person name="Ulvskov P."/>
            <person name="Wakazuki S."/>
            <person name="Weng J.K."/>
            <person name="Willats W.W."/>
            <person name="Wipf D."/>
            <person name="Wolf P.G."/>
            <person name="Yang L."/>
            <person name="Zimmer A.D."/>
            <person name="Zhu Q."/>
            <person name="Mitros T."/>
            <person name="Hellsten U."/>
            <person name="Loque D."/>
            <person name="Otillar R."/>
            <person name="Salamov A."/>
            <person name="Schmutz J."/>
            <person name="Shapiro H."/>
            <person name="Lindquist E."/>
            <person name="Lucas S."/>
            <person name="Rokhsar D."/>
            <person name="Grigoriev I.V."/>
        </authorList>
    </citation>
    <scope>NUCLEOTIDE SEQUENCE [LARGE SCALE GENOMIC DNA]</scope>
</reference>
<feature type="domain" description="Nucleolar protein 10-like second" evidence="8">
    <location>
        <begin position="373"/>
        <end position="421"/>
    </location>
</feature>
<accession>D8SWU8</accession>
<evidence type="ECO:0000256" key="1">
    <source>
        <dbReference type="ARBA" id="ARBA00004604"/>
    </source>
</evidence>
<dbReference type="STRING" id="88036.D8SWU8"/>
<dbReference type="HOGENOM" id="CLU_009923_0_2_1"/>
<feature type="domain" description="Nucleolar protein 10-like N-terminal" evidence="9">
    <location>
        <begin position="8"/>
        <end position="368"/>
    </location>
</feature>
<dbReference type="Pfam" id="PF23097">
    <property type="entry name" value="NOL10_2nd"/>
    <property type="match status" value="1"/>
</dbReference>
<dbReference type="Pfam" id="PF08159">
    <property type="entry name" value="NUC153"/>
    <property type="match status" value="1"/>
</dbReference>
<feature type="compositionally biased region" description="Low complexity" evidence="6">
    <location>
        <begin position="529"/>
        <end position="540"/>
    </location>
</feature>
<keyword evidence="4" id="KW-0677">Repeat</keyword>
<dbReference type="InParanoid" id="D8SWU8"/>
<dbReference type="Gramene" id="EFJ11154">
    <property type="protein sequence ID" value="EFJ11154"/>
    <property type="gene ID" value="SELMODRAFT_126756"/>
</dbReference>
<dbReference type="GO" id="GO:0032040">
    <property type="term" value="C:small-subunit processome"/>
    <property type="evidence" value="ECO:0000318"/>
    <property type="project" value="GO_Central"/>
</dbReference>
<sequence>MAAEGGLKVSAVNGVKVYSITGQRVVASWQKTARRKSRRKDEEFLRRVELIQDLKFSAAATRMKVTPDQECIIASGVYPPQVRVYELREMSLKFDRHFTSEIVDFQVLGDDFSKLAFLCTDRSICLHAKFGRYYSTRIPRMGRDLAYDKWSCDLLVAASSPEIYCLNLEQGRFLAPLSSRSPGVNVIGRSPAHGLIACGGEDGALECFDLRQRAAVARIDAVKPTGNVDQEVTALRFDDTEGLFLAAGTSAGQAIYDIRSSAPIAIKDHMYDAPIVDIKWHGDLSSPRKLVTSDTKVIRIWEPETGKSITNIEPPNGHINDVCVFPNSGLIFVAVDNTQIPAYFIPALGPAPKWCSYLENLTEELEDGAQTVIYDDYKFVTKDDLERLNLTNLIGTNLLRAYMHGYFIDHRLYGKAKSIADPFAYEVYRQQRIKEKLDEKRASRITVKRKLPKVNQDLAARLIAAGDEVDDKKKKRLRSEILDDERFASLFSNKDFEIDETAEEYKARHPNETNKKNASLIQEHFELQESSGSEGDASGSEGEDKETHKSNSAPRLYKAKDEIHAKAFRDKVSLAAEHNMPMEERVTAAQSSNPVSGGRWGSRELSFSRQERKQERPQRESQSSSKRGIQSLGLKSEDRGRPSSRGRGRGGRGRGRGGRGRGRG</sequence>
<dbReference type="GO" id="GO:0005730">
    <property type="term" value="C:nucleolus"/>
    <property type="evidence" value="ECO:0000318"/>
    <property type="project" value="GO_Central"/>
</dbReference>
<evidence type="ECO:0000256" key="2">
    <source>
        <dbReference type="ARBA" id="ARBA00005264"/>
    </source>
</evidence>
<evidence type="ECO:0000259" key="8">
    <source>
        <dbReference type="Pfam" id="PF23097"/>
    </source>
</evidence>
<dbReference type="Proteomes" id="UP000001514">
    <property type="component" value="Unassembled WGS sequence"/>
</dbReference>
<protein>
    <submittedName>
        <fullName evidence="10">Uncharacterized protein</fullName>
    </submittedName>
</protein>
<dbReference type="Gene3D" id="2.130.10.10">
    <property type="entry name" value="YVTN repeat-like/Quinoprotein amine dehydrogenase"/>
    <property type="match status" value="2"/>
</dbReference>
<feature type="compositionally biased region" description="Basic and acidic residues" evidence="6">
    <location>
        <begin position="609"/>
        <end position="619"/>
    </location>
</feature>
<keyword evidence="3" id="KW-0853">WD repeat</keyword>
<dbReference type="eggNOG" id="KOG2321">
    <property type="taxonomic scope" value="Eukaryota"/>
</dbReference>
<proteinExistence type="inferred from homology"/>
<dbReference type="PANTHER" id="PTHR14927:SF0">
    <property type="entry name" value="NUCLEOLAR PROTEIN 10"/>
    <property type="match status" value="1"/>
</dbReference>
<name>D8SWU8_SELML</name>
<organism evidence="11">
    <name type="scientific">Selaginella moellendorffii</name>
    <name type="common">Spikemoss</name>
    <dbReference type="NCBI Taxonomy" id="88036"/>
    <lineage>
        <taxon>Eukaryota</taxon>
        <taxon>Viridiplantae</taxon>
        <taxon>Streptophyta</taxon>
        <taxon>Embryophyta</taxon>
        <taxon>Tracheophyta</taxon>
        <taxon>Lycopodiopsida</taxon>
        <taxon>Selaginellales</taxon>
        <taxon>Selaginellaceae</taxon>
        <taxon>Selaginella</taxon>
    </lineage>
</organism>